<sequence>MFEEPAEARAFGGRALNEATHEDLEVYGVAELEERIAALQAEIERTKAQLAKKKAGRDAANALFGRLD</sequence>
<dbReference type="SMR" id="A0A0H3CC79"/>
<dbReference type="RefSeq" id="WP_010921126.1">
    <property type="nucleotide sequence ID" value="NC_011916.1"/>
</dbReference>
<dbReference type="GeneID" id="7332077"/>
<keyword evidence="1" id="KW-0175">Coiled coil</keyword>
<dbReference type="Proteomes" id="UP000001364">
    <property type="component" value="Chromosome"/>
</dbReference>
<reference evidence="2 3" key="1">
    <citation type="journal article" date="2010" name="J. Bacteriol.">
        <title>The genetic basis of laboratory adaptation in Caulobacter crescentus.</title>
        <authorList>
            <person name="Marks M.E."/>
            <person name="Castro-Rojas C.M."/>
            <person name="Teiling C."/>
            <person name="Du L."/>
            <person name="Kapatral V."/>
            <person name="Walunas T.L."/>
            <person name="Crosson S."/>
        </authorList>
    </citation>
    <scope>NUCLEOTIDE SEQUENCE [LARGE SCALE GENOMIC DNA]</scope>
    <source>
        <strain evidence="3">NA1000 / CB15N</strain>
    </source>
</reference>
<dbReference type="OrthoDB" id="7173908at2"/>
<evidence type="ECO:0000256" key="1">
    <source>
        <dbReference type="SAM" id="Coils"/>
    </source>
</evidence>
<proteinExistence type="predicted"/>
<name>A0A0H3CC79_CAUVN</name>
<protein>
    <submittedName>
        <fullName evidence="2">Small coiled-coil domain protein</fullName>
    </submittedName>
</protein>
<dbReference type="KEGG" id="ccs:CCNA_03403"/>
<dbReference type="EMBL" id="CP001340">
    <property type="protein sequence ID" value="ACL96868.1"/>
    <property type="molecule type" value="Genomic_DNA"/>
</dbReference>
<organism evidence="2 3">
    <name type="scientific">Caulobacter vibrioides (strain NA1000 / CB15N)</name>
    <name type="common">Caulobacter crescentus</name>
    <dbReference type="NCBI Taxonomy" id="565050"/>
    <lineage>
        <taxon>Bacteria</taxon>
        <taxon>Pseudomonadati</taxon>
        <taxon>Pseudomonadota</taxon>
        <taxon>Alphaproteobacteria</taxon>
        <taxon>Caulobacterales</taxon>
        <taxon>Caulobacteraceae</taxon>
        <taxon>Caulobacter</taxon>
    </lineage>
</organism>
<dbReference type="HOGENOM" id="CLU_189918_0_1_5"/>
<evidence type="ECO:0000313" key="3">
    <source>
        <dbReference type="Proteomes" id="UP000001364"/>
    </source>
</evidence>
<feature type="coiled-coil region" evidence="1">
    <location>
        <begin position="29"/>
        <end position="56"/>
    </location>
</feature>
<dbReference type="RefSeq" id="YP_002518776.1">
    <property type="nucleotide sequence ID" value="NC_011916.1"/>
</dbReference>
<accession>A0A0H3CC79</accession>
<dbReference type="AlphaFoldDB" id="A0A0H3CC79"/>
<gene>
    <name evidence="2" type="ordered locus">CCNA_03403</name>
</gene>
<dbReference type="InterPro" id="IPR009579">
    <property type="entry name" value="DUF1192"/>
</dbReference>
<evidence type="ECO:0000313" key="2">
    <source>
        <dbReference type="EMBL" id="ACL96868.1"/>
    </source>
</evidence>
<dbReference type="PATRIC" id="fig|565050.3.peg.3317"/>
<keyword evidence="3" id="KW-1185">Reference proteome</keyword>
<dbReference type="Pfam" id="PF06698">
    <property type="entry name" value="DUF1192"/>
    <property type="match status" value="1"/>
</dbReference>